<evidence type="ECO:0000313" key="2">
    <source>
        <dbReference type="Proteomes" id="UP001499882"/>
    </source>
</evidence>
<name>A0ABP8YND6_9ACTN</name>
<dbReference type="RefSeq" id="WP_345525868.1">
    <property type="nucleotide sequence ID" value="NZ_BAABKN010000009.1"/>
</dbReference>
<organism evidence="1 2">
    <name type="scientific">Nocardioides endophyticus</name>
    <dbReference type="NCBI Taxonomy" id="1353775"/>
    <lineage>
        <taxon>Bacteria</taxon>
        <taxon>Bacillati</taxon>
        <taxon>Actinomycetota</taxon>
        <taxon>Actinomycetes</taxon>
        <taxon>Propionibacteriales</taxon>
        <taxon>Nocardioidaceae</taxon>
        <taxon>Nocardioides</taxon>
    </lineage>
</organism>
<dbReference type="EMBL" id="BAABKN010000009">
    <property type="protein sequence ID" value="GAA4730899.1"/>
    <property type="molecule type" value="Genomic_DNA"/>
</dbReference>
<sequence>MTMTRALRSLGVLATLLASAWVARAALARLNGTVVRDVRGAR</sequence>
<proteinExistence type="predicted"/>
<evidence type="ECO:0000313" key="1">
    <source>
        <dbReference type="EMBL" id="GAA4730899.1"/>
    </source>
</evidence>
<reference evidence="2" key="1">
    <citation type="journal article" date="2019" name="Int. J. Syst. Evol. Microbiol.">
        <title>The Global Catalogue of Microorganisms (GCM) 10K type strain sequencing project: providing services to taxonomists for standard genome sequencing and annotation.</title>
        <authorList>
            <consortium name="The Broad Institute Genomics Platform"/>
            <consortium name="The Broad Institute Genome Sequencing Center for Infectious Disease"/>
            <person name="Wu L."/>
            <person name="Ma J."/>
        </authorList>
    </citation>
    <scope>NUCLEOTIDE SEQUENCE [LARGE SCALE GENOMIC DNA]</scope>
    <source>
        <strain evidence="2">JCM 18532</strain>
    </source>
</reference>
<gene>
    <name evidence="1" type="ORF">GCM10023350_12770</name>
</gene>
<accession>A0ABP8YND6</accession>
<comment type="caution">
    <text evidence="1">The sequence shown here is derived from an EMBL/GenBank/DDBJ whole genome shotgun (WGS) entry which is preliminary data.</text>
</comment>
<protein>
    <submittedName>
        <fullName evidence="1">Uncharacterized protein</fullName>
    </submittedName>
</protein>
<keyword evidence="2" id="KW-1185">Reference proteome</keyword>
<dbReference type="Proteomes" id="UP001499882">
    <property type="component" value="Unassembled WGS sequence"/>
</dbReference>